<dbReference type="EMBL" id="FOES01000008">
    <property type="protein sequence ID" value="SEQ18588.1"/>
    <property type="molecule type" value="Genomic_DNA"/>
</dbReference>
<keyword evidence="10" id="KW-1185">Reference proteome</keyword>
<evidence type="ECO:0000256" key="3">
    <source>
        <dbReference type="ARBA" id="ARBA00022448"/>
    </source>
</evidence>
<dbReference type="GO" id="GO:0005886">
    <property type="term" value="C:plasma membrane"/>
    <property type="evidence" value="ECO:0007669"/>
    <property type="project" value="UniProtKB-SubCell"/>
</dbReference>
<dbReference type="InterPro" id="IPR027417">
    <property type="entry name" value="P-loop_NTPase"/>
</dbReference>
<keyword evidence="6 9" id="KW-0067">ATP-binding</keyword>
<reference evidence="9 10" key="1">
    <citation type="submission" date="2016-10" db="EMBL/GenBank/DDBJ databases">
        <authorList>
            <person name="de Groot N.N."/>
        </authorList>
    </citation>
    <scope>NUCLEOTIDE SEQUENCE [LARGE SCALE GENOMIC DNA]</scope>
    <source>
        <strain evidence="9 10">DSM 21633</strain>
    </source>
</reference>
<dbReference type="GO" id="GO:0015833">
    <property type="term" value="P:peptide transport"/>
    <property type="evidence" value="ECO:0007669"/>
    <property type="project" value="InterPro"/>
</dbReference>
<dbReference type="STRING" id="571933.SAMN05216362_10812"/>
<comment type="similarity">
    <text evidence="2">Belongs to the ABC transporter superfamily.</text>
</comment>
<sequence length="340" mass="37682">MSEEIILDVKDLRTSFFVDDFEVKAVDGVSFKLPKGKTIGIVGESGSGKSITALSILRLLEKPGKIVGGEINFKGNDLTKASEQEIRSIRGNEISMIFQEPMTSLNPVYTVGQQIRETLKVHQGLGKEQGMEKGVELLKLVGIPSPQERIKQYPHELSGGMRQRVMIAMALACNPELLIADEPTTALDVTIQAQILELINELQEELGMSVIMITHDMGVVAETCDYVAVMYGGKVVEYADVKTIFKDPKHPYTVGLLNSIPRHDIDVDELEPIRGSVPSPKNMPNGCRFAPRCPFATDLCMEELPDLGDVSDENLVRCWIYSERWDGDPEVKEHGPKRTT</sequence>
<evidence type="ECO:0000259" key="8">
    <source>
        <dbReference type="PROSITE" id="PS50893"/>
    </source>
</evidence>
<keyword evidence="4" id="KW-1003">Cell membrane</keyword>
<dbReference type="Proteomes" id="UP000199427">
    <property type="component" value="Unassembled WGS sequence"/>
</dbReference>
<gene>
    <name evidence="9" type="ORF">SAMN05216362_10812</name>
</gene>
<evidence type="ECO:0000256" key="7">
    <source>
        <dbReference type="ARBA" id="ARBA00023136"/>
    </source>
</evidence>
<dbReference type="GO" id="GO:0016887">
    <property type="term" value="F:ATP hydrolysis activity"/>
    <property type="evidence" value="ECO:0007669"/>
    <property type="project" value="InterPro"/>
</dbReference>
<dbReference type="CDD" id="cd03257">
    <property type="entry name" value="ABC_NikE_OppD_transporters"/>
    <property type="match status" value="1"/>
</dbReference>
<dbReference type="InterPro" id="IPR050388">
    <property type="entry name" value="ABC_Ni/Peptide_Import"/>
</dbReference>
<dbReference type="SUPFAM" id="SSF52540">
    <property type="entry name" value="P-loop containing nucleoside triphosphate hydrolases"/>
    <property type="match status" value="1"/>
</dbReference>
<evidence type="ECO:0000256" key="2">
    <source>
        <dbReference type="ARBA" id="ARBA00005417"/>
    </source>
</evidence>
<dbReference type="OrthoDB" id="9802264at2"/>
<dbReference type="PANTHER" id="PTHR43297:SF2">
    <property type="entry name" value="DIPEPTIDE TRANSPORT ATP-BINDING PROTEIN DPPD"/>
    <property type="match status" value="1"/>
</dbReference>
<dbReference type="PROSITE" id="PS50893">
    <property type="entry name" value="ABC_TRANSPORTER_2"/>
    <property type="match status" value="1"/>
</dbReference>
<evidence type="ECO:0000256" key="6">
    <source>
        <dbReference type="ARBA" id="ARBA00022840"/>
    </source>
</evidence>
<dbReference type="SMART" id="SM00382">
    <property type="entry name" value="AAA"/>
    <property type="match status" value="1"/>
</dbReference>
<dbReference type="GO" id="GO:0005524">
    <property type="term" value="F:ATP binding"/>
    <property type="evidence" value="ECO:0007669"/>
    <property type="project" value="UniProtKB-KW"/>
</dbReference>
<proteinExistence type="inferred from homology"/>
<keyword evidence="3" id="KW-0813">Transport</keyword>
<evidence type="ECO:0000313" key="9">
    <source>
        <dbReference type="EMBL" id="SEQ18588.1"/>
    </source>
</evidence>
<dbReference type="NCBIfam" id="TIGR01727">
    <property type="entry name" value="oligo_HPY"/>
    <property type="match status" value="1"/>
</dbReference>
<comment type="subcellular location">
    <subcellularLocation>
        <location evidence="1">Cell membrane</location>
        <topology evidence="1">Peripheral membrane protein</topology>
    </subcellularLocation>
</comment>
<dbReference type="AlphaFoldDB" id="A0A1H9E0W7"/>
<accession>A0A1H9E0W7</accession>
<name>A0A1H9E0W7_9BACI</name>
<dbReference type="InterPro" id="IPR003439">
    <property type="entry name" value="ABC_transporter-like_ATP-bd"/>
</dbReference>
<dbReference type="InterPro" id="IPR013563">
    <property type="entry name" value="Oligopep_ABC_C"/>
</dbReference>
<dbReference type="RefSeq" id="WP_091773082.1">
    <property type="nucleotide sequence ID" value="NZ_CAESCL010000002.1"/>
</dbReference>
<dbReference type="Pfam" id="PF00005">
    <property type="entry name" value="ABC_tran"/>
    <property type="match status" value="1"/>
</dbReference>
<evidence type="ECO:0000256" key="5">
    <source>
        <dbReference type="ARBA" id="ARBA00022741"/>
    </source>
</evidence>
<keyword evidence="7" id="KW-0472">Membrane</keyword>
<dbReference type="PANTHER" id="PTHR43297">
    <property type="entry name" value="OLIGOPEPTIDE TRANSPORT ATP-BINDING PROTEIN APPD"/>
    <property type="match status" value="1"/>
</dbReference>
<feature type="domain" description="ABC transporter" evidence="8">
    <location>
        <begin position="7"/>
        <end position="257"/>
    </location>
</feature>
<evidence type="ECO:0000256" key="1">
    <source>
        <dbReference type="ARBA" id="ARBA00004202"/>
    </source>
</evidence>
<keyword evidence="5" id="KW-0547">Nucleotide-binding</keyword>
<dbReference type="PROSITE" id="PS00211">
    <property type="entry name" value="ABC_TRANSPORTER_1"/>
    <property type="match status" value="1"/>
</dbReference>
<protein>
    <submittedName>
        <fullName evidence="9">Peptide/nickel transport system ATP-binding protein</fullName>
    </submittedName>
</protein>
<evidence type="ECO:0000313" key="10">
    <source>
        <dbReference type="Proteomes" id="UP000199427"/>
    </source>
</evidence>
<evidence type="ECO:0000256" key="4">
    <source>
        <dbReference type="ARBA" id="ARBA00022475"/>
    </source>
</evidence>
<dbReference type="Gene3D" id="3.40.50.300">
    <property type="entry name" value="P-loop containing nucleotide triphosphate hydrolases"/>
    <property type="match status" value="1"/>
</dbReference>
<dbReference type="InterPro" id="IPR003593">
    <property type="entry name" value="AAA+_ATPase"/>
</dbReference>
<organism evidence="9 10">
    <name type="scientific">Piscibacillus halophilus</name>
    <dbReference type="NCBI Taxonomy" id="571933"/>
    <lineage>
        <taxon>Bacteria</taxon>
        <taxon>Bacillati</taxon>
        <taxon>Bacillota</taxon>
        <taxon>Bacilli</taxon>
        <taxon>Bacillales</taxon>
        <taxon>Bacillaceae</taxon>
        <taxon>Piscibacillus</taxon>
    </lineage>
</organism>
<dbReference type="FunFam" id="3.40.50.300:FF:000016">
    <property type="entry name" value="Oligopeptide ABC transporter ATP-binding component"/>
    <property type="match status" value="1"/>
</dbReference>
<dbReference type="InterPro" id="IPR017871">
    <property type="entry name" value="ABC_transporter-like_CS"/>
</dbReference>
<dbReference type="Pfam" id="PF08352">
    <property type="entry name" value="oligo_HPY"/>
    <property type="match status" value="1"/>
</dbReference>